<feature type="region of interest" description="Disordered" evidence="5">
    <location>
        <begin position="361"/>
        <end position="385"/>
    </location>
</feature>
<dbReference type="GO" id="GO:0005886">
    <property type="term" value="C:plasma membrane"/>
    <property type="evidence" value="ECO:0007669"/>
    <property type="project" value="TreeGrafter"/>
</dbReference>
<evidence type="ECO:0000256" key="4">
    <source>
        <dbReference type="ARBA" id="ARBA00023136"/>
    </source>
</evidence>
<comment type="subcellular location">
    <subcellularLocation>
        <location evidence="1">Membrane</location>
        <topology evidence="1">Multi-pass membrane protein</topology>
    </subcellularLocation>
</comment>
<dbReference type="AlphaFoldDB" id="A0A6S9LR04"/>
<dbReference type="PANTHER" id="PTHR23112:SF0">
    <property type="entry name" value="TRANSMEMBRANE PROTEIN 116"/>
    <property type="match status" value="1"/>
</dbReference>
<feature type="transmembrane region" description="Helical" evidence="6">
    <location>
        <begin position="12"/>
        <end position="31"/>
    </location>
</feature>
<feature type="transmembrane region" description="Helical" evidence="6">
    <location>
        <begin position="92"/>
        <end position="119"/>
    </location>
</feature>
<feature type="transmembrane region" description="Helical" evidence="6">
    <location>
        <begin position="228"/>
        <end position="248"/>
    </location>
</feature>
<evidence type="ECO:0000256" key="1">
    <source>
        <dbReference type="ARBA" id="ARBA00004141"/>
    </source>
</evidence>
<keyword evidence="4 6" id="KW-0472">Membrane</keyword>
<evidence type="ECO:0000313" key="7">
    <source>
        <dbReference type="EMBL" id="CAE0653916.1"/>
    </source>
</evidence>
<name>A0A6S9LR04_HETAK</name>
<organism evidence="7">
    <name type="scientific">Heterosigma akashiwo</name>
    <name type="common">Chromophytic alga</name>
    <name type="synonym">Heterosigma carterae</name>
    <dbReference type="NCBI Taxonomy" id="2829"/>
    <lineage>
        <taxon>Eukaryota</taxon>
        <taxon>Sar</taxon>
        <taxon>Stramenopiles</taxon>
        <taxon>Ochrophyta</taxon>
        <taxon>Raphidophyceae</taxon>
        <taxon>Chattonellales</taxon>
        <taxon>Chattonellaceae</taxon>
        <taxon>Heterosigma</taxon>
    </lineage>
</organism>
<evidence type="ECO:0000256" key="3">
    <source>
        <dbReference type="ARBA" id="ARBA00022989"/>
    </source>
</evidence>
<feature type="transmembrane region" description="Helical" evidence="6">
    <location>
        <begin position="171"/>
        <end position="193"/>
    </location>
</feature>
<dbReference type="SUPFAM" id="SSF81321">
    <property type="entry name" value="Family A G protein-coupled receptor-like"/>
    <property type="match status" value="1"/>
</dbReference>
<keyword evidence="3 6" id="KW-1133">Transmembrane helix</keyword>
<keyword evidence="2 6" id="KW-0812">Transmembrane</keyword>
<evidence type="ECO:0000256" key="6">
    <source>
        <dbReference type="SAM" id="Phobius"/>
    </source>
</evidence>
<feature type="transmembrane region" description="Helical" evidence="6">
    <location>
        <begin position="131"/>
        <end position="151"/>
    </location>
</feature>
<dbReference type="GO" id="GO:0007189">
    <property type="term" value="P:adenylate cyclase-activating G protein-coupled receptor signaling pathway"/>
    <property type="evidence" value="ECO:0007669"/>
    <property type="project" value="TreeGrafter"/>
</dbReference>
<proteinExistence type="predicted"/>
<evidence type="ECO:0000256" key="2">
    <source>
        <dbReference type="ARBA" id="ARBA00022692"/>
    </source>
</evidence>
<evidence type="ECO:0000256" key="5">
    <source>
        <dbReference type="SAM" id="MobiDB-lite"/>
    </source>
</evidence>
<dbReference type="GO" id="GO:0004930">
    <property type="term" value="F:G protein-coupled receptor activity"/>
    <property type="evidence" value="ECO:0007669"/>
    <property type="project" value="TreeGrafter"/>
</dbReference>
<sequence length="453" mass="50446">MAAEPLTEPVATYLWFAIGLMAWSLYLFGKITSDMFFGENRKSLRDLLKNPVLVAWYLLLPPNMLMMFVYFIEHVRMLALGQQSEAGGLCTFVAFWAINAVVAMNGSSVVIAFVTFKLVKDGKKPELKVILIGNAISWLVGLLIAIIFMTGNSIGPYQGLYCCVKEEQYTGFRVALIFTTFFLSTGSQTFFYYMSYKKIKVTEGGGLQSTGGTVKKASKVIFKRGAEMVAIFYLCWSLMVINSFIAFAGSKPNIWVSAMAAWMTKLMPVLHCYMMKRNLKRIKKIAVTSTMSSQNGEDDEFDMEKRVEEAAANTESLLASLNTVQQAQQKSTGAIGQIQTSITDGFASINKRLEELETRAPAPVGGGGLEAAHSAVVPVSDSEELERARAEQERLMAELQVLRRQLADREGEARRGQDLRSKLVMLQEENLRLMEDLRRSRVVGTPAKADEVR</sequence>
<dbReference type="PANTHER" id="PTHR23112">
    <property type="entry name" value="G PROTEIN-COUPLED RECEPTOR 157-RELATED"/>
    <property type="match status" value="1"/>
</dbReference>
<gene>
    <name evidence="7" type="ORF">HAKA00212_LOCUS26340</name>
</gene>
<reference evidence="7" key="1">
    <citation type="submission" date="2021-01" db="EMBL/GenBank/DDBJ databases">
        <authorList>
            <person name="Corre E."/>
            <person name="Pelletier E."/>
            <person name="Niang G."/>
            <person name="Scheremetjew M."/>
            <person name="Finn R."/>
            <person name="Kale V."/>
            <person name="Holt S."/>
            <person name="Cochrane G."/>
            <person name="Meng A."/>
            <person name="Brown T."/>
            <person name="Cohen L."/>
        </authorList>
    </citation>
    <scope>NUCLEOTIDE SEQUENCE</scope>
    <source>
        <strain evidence="7">CCMP3107</strain>
    </source>
</reference>
<accession>A0A6S9LR04</accession>
<dbReference type="EMBL" id="HBIU01060962">
    <property type="protein sequence ID" value="CAE0653916.1"/>
    <property type="molecule type" value="Transcribed_RNA"/>
</dbReference>
<feature type="transmembrane region" description="Helical" evidence="6">
    <location>
        <begin position="254"/>
        <end position="274"/>
    </location>
</feature>
<dbReference type="CDD" id="cd00637">
    <property type="entry name" value="7tm_classA_rhodopsin-like"/>
    <property type="match status" value="1"/>
</dbReference>
<feature type="transmembrane region" description="Helical" evidence="6">
    <location>
        <begin position="52"/>
        <end position="72"/>
    </location>
</feature>
<protein>
    <submittedName>
        <fullName evidence="7">Uncharacterized protein</fullName>
    </submittedName>
</protein>
<dbReference type="Gene3D" id="1.20.1070.10">
    <property type="entry name" value="Rhodopsin 7-helix transmembrane proteins"/>
    <property type="match status" value="1"/>
</dbReference>